<sequence length="152" mass="16940">QASHIKMLTQVQNRALHLICAAFRTTPIVALEIEVSIPPMRHLLDLERDRFAVQICKFSETSPIIQRLADEDWRSGVTGASWVAMIQGKVVASQSIGTGPYAEVYDSELIGLAWATQNIQRLRTAHPSVRHIHFFADNSSAVDSIIRPKRGP</sequence>
<organism evidence="1 2">
    <name type="scientific">Armillaria solidipes</name>
    <dbReference type="NCBI Taxonomy" id="1076256"/>
    <lineage>
        <taxon>Eukaryota</taxon>
        <taxon>Fungi</taxon>
        <taxon>Dikarya</taxon>
        <taxon>Basidiomycota</taxon>
        <taxon>Agaricomycotina</taxon>
        <taxon>Agaricomycetes</taxon>
        <taxon>Agaricomycetidae</taxon>
        <taxon>Agaricales</taxon>
        <taxon>Marasmiineae</taxon>
        <taxon>Physalacriaceae</taxon>
        <taxon>Armillaria</taxon>
    </lineage>
</organism>
<feature type="non-terminal residue" evidence="1">
    <location>
        <position position="1"/>
    </location>
</feature>
<name>A0A2H3AWW1_9AGAR</name>
<evidence type="ECO:0008006" key="3">
    <source>
        <dbReference type="Google" id="ProtNLM"/>
    </source>
</evidence>
<protein>
    <recommendedName>
        <fullName evidence="3">RNase H type-1 domain-containing protein</fullName>
    </recommendedName>
</protein>
<feature type="non-terminal residue" evidence="1">
    <location>
        <position position="152"/>
    </location>
</feature>
<dbReference type="AlphaFoldDB" id="A0A2H3AWW1"/>
<accession>A0A2H3AWW1</accession>
<evidence type="ECO:0000313" key="1">
    <source>
        <dbReference type="EMBL" id="PBK58278.1"/>
    </source>
</evidence>
<gene>
    <name evidence="1" type="ORF">ARMSODRAFT_839020</name>
</gene>
<reference evidence="2" key="1">
    <citation type="journal article" date="2017" name="Nat. Ecol. Evol.">
        <title>Genome expansion and lineage-specific genetic innovations in the forest pathogenic fungi Armillaria.</title>
        <authorList>
            <person name="Sipos G."/>
            <person name="Prasanna A.N."/>
            <person name="Walter M.C."/>
            <person name="O'Connor E."/>
            <person name="Balint B."/>
            <person name="Krizsan K."/>
            <person name="Kiss B."/>
            <person name="Hess J."/>
            <person name="Varga T."/>
            <person name="Slot J."/>
            <person name="Riley R."/>
            <person name="Boka B."/>
            <person name="Rigling D."/>
            <person name="Barry K."/>
            <person name="Lee J."/>
            <person name="Mihaltcheva S."/>
            <person name="LaButti K."/>
            <person name="Lipzen A."/>
            <person name="Waldron R."/>
            <person name="Moloney N.M."/>
            <person name="Sperisen C."/>
            <person name="Kredics L."/>
            <person name="Vagvoelgyi C."/>
            <person name="Patrignani A."/>
            <person name="Fitzpatrick D."/>
            <person name="Nagy I."/>
            <person name="Doyle S."/>
            <person name="Anderson J.B."/>
            <person name="Grigoriev I.V."/>
            <person name="Gueldener U."/>
            <person name="Muensterkoetter M."/>
            <person name="Nagy L.G."/>
        </authorList>
    </citation>
    <scope>NUCLEOTIDE SEQUENCE [LARGE SCALE GENOMIC DNA]</scope>
    <source>
        <strain evidence="2">28-4</strain>
    </source>
</reference>
<keyword evidence="2" id="KW-1185">Reference proteome</keyword>
<evidence type="ECO:0000313" key="2">
    <source>
        <dbReference type="Proteomes" id="UP000218334"/>
    </source>
</evidence>
<proteinExistence type="predicted"/>
<dbReference type="Proteomes" id="UP000218334">
    <property type="component" value="Unassembled WGS sequence"/>
</dbReference>
<dbReference type="STRING" id="1076256.A0A2H3AWW1"/>
<dbReference type="EMBL" id="KZ293560">
    <property type="protein sequence ID" value="PBK58278.1"/>
    <property type="molecule type" value="Genomic_DNA"/>
</dbReference>